<keyword evidence="1" id="KW-0812">Transmembrane</keyword>
<dbReference type="OMA" id="LEVMQVH"/>
<dbReference type="OrthoDB" id="2854096at2759"/>
<keyword evidence="1" id="KW-0472">Membrane</keyword>
<proteinExistence type="predicted"/>
<accession>A0A284SB38</accession>
<keyword evidence="3" id="KW-1185">Reference proteome</keyword>
<dbReference type="Proteomes" id="UP000219338">
    <property type="component" value="Unassembled WGS sequence"/>
</dbReference>
<name>A0A284SB38_ARMOS</name>
<evidence type="ECO:0000313" key="3">
    <source>
        <dbReference type="Proteomes" id="UP000219338"/>
    </source>
</evidence>
<dbReference type="AlphaFoldDB" id="A0A284SB38"/>
<dbReference type="EMBL" id="FUEG01000055">
    <property type="protein sequence ID" value="SJL18222.1"/>
    <property type="molecule type" value="Genomic_DNA"/>
</dbReference>
<evidence type="ECO:0000256" key="1">
    <source>
        <dbReference type="SAM" id="Phobius"/>
    </source>
</evidence>
<reference evidence="3" key="1">
    <citation type="journal article" date="2017" name="Nat. Ecol. Evol.">
        <title>Genome expansion and lineage-specific genetic innovations in the forest pathogenic fungi Armillaria.</title>
        <authorList>
            <person name="Sipos G."/>
            <person name="Prasanna A.N."/>
            <person name="Walter M.C."/>
            <person name="O'Connor E."/>
            <person name="Balint B."/>
            <person name="Krizsan K."/>
            <person name="Kiss B."/>
            <person name="Hess J."/>
            <person name="Varga T."/>
            <person name="Slot J."/>
            <person name="Riley R."/>
            <person name="Boka B."/>
            <person name="Rigling D."/>
            <person name="Barry K."/>
            <person name="Lee J."/>
            <person name="Mihaltcheva S."/>
            <person name="LaButti K."/>
            <person name="Lipzen A."/>
            <person name="Waldron R."/>
            <person name="Moloney N.M."/>
            <person name="Sperisen C."/>
            <person name="Kredics L."/>
            <person name="Vagvoelgyi C."/>
            <person name="Patrignani A."/>
            <person name="Fitzpatrick D."/>
            <person name="Nagy I."/>
            <person name="Doyle S."/>
            <person name="Anderson J.B."/>
            <person name="Grigoriev I.V."/>
            <person name="Gueldener U."/>
            <person name="Muensterkoetter M."/>
            <person name="Nagy L.G."/>
        </authorList>
    </citation>
    <scope>NUCLEOTIDE SEQUENCE [LARGE SCALE GENOMIC DNA]</scope>
    <source>
        <strain evidence="3">C18/9</strain>
    </source>
</reference>
<keyword evidence="1" id="KW-1133">Transmembrane helix</keyword>
<gene>
    <name evidence="2" type="ORF">ARMOST_21800</name>
</gene>
<sequence>MAKVTGVVFRLLDQKAKNKESAKELCESIANTIMVIDTLVRMQGERKSSCYIDICIQQSDYRYLQGTAQDMMDIKLKHHSIKGVFCVDDFRDAIQAYRRRVDDLKTDTLIHSLGDCHLEVMQVHCPMKDVVAQDVLCHSKESDEFIFRISKQPVAITALFFFFFFFYFV</sequence>
<evidence type="ECO:0000313" key="2">
    <source>
        <dbReference type="EMBL" id="SJL18222.1"/>
    </source>
</evidence>
<feature type="transmembrane region" description="Helical" evidence="1">
    <location>
        <begin position="149"/>
        <end position="168"/>
    </location>
</feature>
<protein>
    <submittedName>
        <fullName evidence="2">Uncharacterized protein</fullName>
    </submittedName>
</protein>
<organism evidence="2 3">
    <name type="scientific">Armillaria ostoyae</name>
    <name type="common">Armillaria root rot fungus</name>
    <dbReference type="NCBI Taxonomy" id="47428"/>
    <lineage>
        <taxon>Eukaryota</taxon>
        <taxon>Fungi</taxon>
        <taxon>Dikarya</taxon>
        <taxon>Basidiomycota</taxon>
        <taxon>Agaricomycotina</taxon>
        <taxon>Agaricomycetes</taxon>
        <taxon>Agaricomycetidae</taxon>
        <taxon>Agaricales</taxon>
        <taxon>Marasmiineae</taxon>
        <taxon>Physalacriaceae</taxon>
        <taxon>Armillaria</taxon>
    </lineage>
</organism>